<evidence type="ECO:0000256" key="6">
    <source>
        <dbReference type="ARBA" id="ARBA00023136"/>
    </source>
</evidence>
<evidence type="ECO:0000256" key="5">
    <source>
        <dbReference type="ARBA" id="ARBA00022989"/>
    </source>
</evidence>
<reference evidence="9" key="1">
    <citation type="submission" date="2021-03" db="EMBL/GenBank/DDBJ databases">
        <authorList>
            <person name="Sun Q."/>
        </authorList>
    </citation>
    <scope>NUCLEOTIDE SEQUENCE</scope>
    <source>
        <strain evidence="9">CCM 8862</strain>
    </source>
</reference>
<evidence type="ECO:0000313" key="10">
    <source>
        <dbReference type="Proteomes" id="UP000664332"/>
    </source>
</evidence>
<evidence type="ECO:0000256" key="4">
    <source>
        <dbReference type="ARBA" id="ARBA00022801"/>
    </source>
</evidence>
<dbReference type="AlphaFoldDB" id="A0A939E2H8"/>
<dbReference type="PANTHER" id="PTHR14969">
    <property type="entry name" value="SPHINGOSINE-1-PHOSPHATE PHOSPHOHYDROLASE"/>
    <property type="match status" value="1"/>
</dbReference>
<dbReference type="Pfam" id="PF01569">
    <property type="entry name" value="PAP2"/>
    <property type="match status" value="1"/>
</dbReference>
<keyword evidence="3" id="KW-0812">Transmembrane</keyword>
<keyword evidence="6" id="KW-0472">Membrane</keyword>
<gene>
    <name evidence="9" type="ORF">JZY06_11705</name>
</gene>
<evidence type="ECO:0000256" key="2">
    <source>
        <dbReference type="ARBA" id="ARBA00022475"/>
    </source>
</evidence>
<comment type="subcellular location">
    <subcellularLocation>
        <location evidence="1">Cell membrane</location>
        <topology evidence="1">Multi-pass membrane protein</topology>
    </subcellularLocation>
</comment>
<dbReference type="GO" id="GO:0005886">
    <property type="term" value="C:plasma membrane"/>
    <property type="evidence" value="ECO:0007669"/>
    <property type="project" value="UniProtKB-SubCell"/>
</dbReference>
<dbReference type="PANTHER" id="PTHR14969:SF62">
    <property type="entry name" value="DECAPRENYLPHOSPHORYL-5-PHOSPHORIBOSE PHOSPHATASE RV3807C-RELATED"/>
    <property type="match status" value="1"/>
</dbReference>
<evidence type="ECO:0000256" key="3">
    <source>
        <dbReference type="ARBA" id="ARBA00022692"/>
    </source>
</evidence>
<feature type="compositionally biased region" description="Polar residues" evidence="7">
    <location>
        <begin position="16"/>
        <end position="25"/>
    </location>
</feature>
<keyword evidence="5" id="KW-1133">Transmembrane helix</keyword>
<evidence type="ECO:0000256" key="1">
    <source>
        <dbReference type="ARBA" id="ARBA00004651"/>
    </source>
</evidence>
<dbReference type="InterPro" id="IPR000326">
    <property type="entry name" value="PAP2/HPO"/>
</dbReference>
<proteinExistence type="predicted"/>
<dbReference type="SUPFAM" id="SSF48317">
    <property type="entry name" value="Acid phosphatase/Vanadium-dependent haloperoxidase"/>
    <property type="match status" value="1"/>
</dbReference>
<feature type="region of interest" description="Disordered" evidence="7">
    <location>
        <begin position="1"/>
        <end position="25"/>
    </location>
</feature>
<comment type="caution">
    <text evidence="9">The sequence shown here is derived from an EMBL/GenBank/DDBJ whole genome shotgun (WGS) entry which is preliminary data.</text>
</comment>
<dbReference type="InterPro" id="IPR036938">
    <property type="entry name" value="PAP2/HPO_sf"/>
</dbReference>
<dbReference type="Gene3D" id="1.20.144.10">
    <property type="entry name" value="Phosphatidic acid phosphatase type 2/haloperoxidase"/>
    <property type="match status" value="1"/>
</dbReference>
<dbReference type="Proteomes" id="UP000664332">
    <property type="component" value="Unassembled WGS sequence"/>
</dbReference>
<dbReference type="SMART" id="SM00014">
    <property type="entry name" value="acidPPc"/>
    <property type="match status" value="1"/>
</dbReference>
<dbReference type="EMBL" id="JAFLEQ010000017">
    <property type="protein sequence ID" value="MBN9645270.1"/>
    <property type="molecule type" value="Genomic_DNA"/>
</dbReference>
<organism evidence="9 10">
    <name type="scientific">Corynebacterium mendelii</name>
    <dbReference type="NCBI Taxonomy" id="2765362"/>
    <lineage>
        <taxon>Bacteria</taxon>
        <taxon>Bacillati</taxon>
        <taxon>Actinomycetota</taxon>
        <taxon>Actinomycetes</taxon>
        <taxon>Mycobacteriales</taxon>
        <taxon>Corynebacteriaceae</taxon>
        <taxon>Corynebacterium</taxon>
    </lineage>
</organism>
<protein>
    <submittedName>
        <fullName evidence="9">Phosphatase PAP2 family protein</fullName>
    </submittedName>
</protein>
<sequence>MSKRPAHSKDDKTDTDNTPGYQSFETCPDFDAADTAAGHTAGDPFGESEILVRLQDRLYDVPGAVPAARAMSLFGEHALGWIGACVIGAAIDNNRKQCWMGSAGLVFGAHAASVVVKRVVRRLRPHDQRIRIGVTTPSKLSFPSSHSTSTTTALICISVLTGKKSVLAGIPAMMVSRMLLGVHYPSDVAAGAALGAAAAGVAKGMICPAD</sequence>
<keyword evidence="10" id="KW-1185">Reference proteome</keyword>
<keyword evidence="2" id="KW-1003">Cell membrane</keyword>
<name>A0A939E2H8_9CORY</name>
<dbReference type="GO" id="GO:0016787">
    <property type="term" value="F:hydrolase activity"/>
    <property type="evidence" value="ECO:0007669"/>
    <property type="project" value="UniProtKB-KW"/>
</dbReference>
<keyword evidence="4" id="KW-0378">Hydrolase</keyword>
<evidence type="ECO:0000259" key="8">
    <source>
        <dbReference type="SMART" id="SM00014"/>
    </source>
</evidence>
<feature type="domain" description="Phosphatidic acid phosphatase type 2/haloperoxidase" evidence="8">
    <location>
        <begin position="100"/>
        <end position="203"/>
    </location>
</feature>
<evidence type="ECO:0000256" key="7">
    <source>
        <dbReference type="SAM" id="MobiDB-lite"/>
    </source>
</evidence>
<evidence type="ECO:0000313" key="9">
    <source>
        <dbReference type="EMBL" id="MBN9645270.1"/>
    </source>
</evidence>
<accession>A0A939E2H8</accession>
<dbReference type="RefSeq" id="WP_207279732.1">
    <property type="nucleotide sequence ID" value="NZ_JAFLEQ010000017.1"/>
</dbReference>